<name>A0ABW4WEQ7_9HYPH</name>
<dbReference type="SUPFAM" id="SSF52283">
    <property type="entry name" value="Formate/glycerate dehydrogenase catalytic domain-like"/>
    <property type="match status" value="1"/>
</dbReference>
<comment type="similarity">
    <text evidence="1 4">Belongs to the D-isomer specific 2-hydroxyacid dehydrogenase family.</text>
</comment>
<evidence type="ECO:0000259" key="5">
    <source>
        <dbReference type="Pfam" id="PF00389"/>
    </source>
</evidence>
<dbReference type="GO" id="GO:0016491">
    <property type="term" value="F:oxidoreductase activity"/>
    <property type="evidence" value="ECO:0007669"/>
    <property type="project" value="UniProtKB-KW"/>
</dbReference>
<feature type="domain" description="D-isomer specific 2-hydroxyacid dehydrogenase NAD-binding" evidence="6">
    <location>
        <begin position="106"/>
        <end position="282"/>
    </location>
</feature>
<accession>A0ABW4WEQ7</accession>
<sequence>MPHILVAGKLHPSGMALLNSLPDVTFDYIEEVSEQSYAPLIGKADALVLRTQPLSAETVAKADRLRVVSRHGVGYDAVHLPSLIERGIALTIVGDVNSVSVAEHAMMLILAASKRALRADRSVRQPNEWGWRNNLEAEEISGKNLLIVGFGRIGRHLARMASGFGMEVRAFDPYLQEQAWPEGPVSAVDALRDGLSWADVISINIPKADQPLIGRAEFAVMRRGAILVNTARGGIVEEQALVDALRSGQVGAAGLDVFDREPPAEGNSLVNLDQVILSPHIAGLTRECGERMAVASVRNVIDFFSGKIDPALVVNRSAGKAA</sequence>
<keyword evidence="8" id="KW-1185">Reference proteome</keyword>
<dbReference type="EMBL" id="JBHUGY010000022">
    <property type="protein sequence ID" value="MFD2054345.1"/>
    <property type="molecule type" value="Genomic_DNA"/>
</dbReference>
<dbReference type="InterPro" id="IPR006140">
    <property type="entry name" value="D-isomer_DH_NAD-bd"/>
</dbReference>
<dbReference type="Gene3D" id="3.40.50.720">
    <property type="entry name" value="NAD(P)-binding Rossmann-like Domain"/>
    <property type="match status" value="2"/>
</dbReference>
<dbReference type="EC" id="1.1.1.-" evidence="7"/>
<evidence type="ECO:0000259" key="6">
    <source>
        <dbReference type="Pfam" id="PF02826"/>
    </source>
</evidence>
<dbReference type="Proteomes" id="UP001597349">
    <property type="component" value="Unassembled WGS sequence"/>
</dbReference>
<organism evidence="7 8">
    <name type="scientific">Mesorhizobium calcicola</name>
    <dbReference type="NCBI Taxonomy" id="1300310"/>
    <lineage>
        <taxon>Bacteria</taxon>
        <taxon>Pseudomonadati</taxon>
        <taxon>Pseudomonadota</taxon>
        <taxon>Alphaproteobacteria</taxon>
        <taxon>Hyphomicrobiales</taxon>
        <taxon>Phyllobacteriaceae</taxon>
        <taxon>Mesorhizobium</taxon>
    </lineage>
</organism>
<dbReference type="CDD" id="cd12173">
    <property type="entry name" value="PGDH_4"/>
    <property type="match status" value="1"/>
</dbReference>
<evidence type="ECO:0000313" key="7">
    <source>
        <dbReference type="EMBL" id="MFD2054345.1"/>
    </source>
</evidence>
<evidence type="ECO:0000256" key="2">
    <source>
        <dbReference type="ARBA" id="ARBA00023002"/>
    </source>
</evidence>
<dbReference type="Pfam" id="PF02826">
    <property type="entry name" value="2-Hacid_dh_C"/>
    <property type="match status" value="1"/>
</dbReference>
<proteinExistence type="inferred from homology"/>
<dbReference type="SUPFAM" id="SSF51735">
    <property type="entry name" value="NAD(P)-binding Rossmann-fold domains"/>
    <property type="match status" value="1"/>
</dbReference>
<feature type="domain" description="D-isomer specific 2-hydroxyacid dehydrogenase catalytic" evidence="5">
    <location>
        <begin position="4"/>
        <end position="313"/>
    </location>
</feature>
<dbReference type="PROSITE" id="PS00671">
    <property type="entry name" value="D_2_HYDROXYACID_DH_3"/>
    <property type="match status" value="1"/>
</dbReference>
<dbReference type="InterPro" id="IPR029753">
    <property type="entry name" value="D-isomer_DH_CS"/>
</dbReference>
<evidence type="ECO:0000313" key="8">
    <source>
        <dbReference type="Proteomes" id="UP001597349"/>
    </source>
</evidence>
<dbReference type="InterPro" id="IPR036291">
    <property type="entry name" value="NAD(P)-bd_dom_sf"/>
</dbReference>
<dbReference type="InterPro" id="IPR050857">
    <property type="entry name" value="D-2-hydroxyacid_DH"/>
</dbReference>
<comment type="caution">
    <text evidence="7">The sequence shown here is derived from an EMBL/GenBank/DDBJ whole genome shotgun (WGS) entry which is preliminary data.</text>
</comment>
<keyword evidence="2 4" id="KW-0560">Oxidoreductase</keyword>
<dbReference type="InterPro" id="IPR006139">
    <property type="entry name" value="D-isomer_2_OHA_DH_cat_dom"/>
</dbReference>
<dbReference type="RefSeq" id="WP_379019815.1">
    <property type="nucleotide sequence ID" value="NZ_JBHUGY010000022.1"/>
</dbReference>
<evidence type="ECO:0000256" key="1">
    <source>
        <dbReference type="ARBA" id="ARBA00005854"/>
    </source>
</evidence>
<evidence type="ECO:0000256" key="4">
    <source>
        <dbReference type="RuleBase" id="RU003719"/>
    </source>
</evidence>
<dbReference type="PANTHER" id="PTHR42789:SF1">
    <property type="entry name" value="D-ISOMER SPECIFIC 2-HYDROXYACID DEHYDROGENASE FAMILY PROTEIN (AFU_ORTHOLOGUE AFUA_6G10090)"/>
    <property type="match status" value="1"/>
</dbReference>
<evidence type="ECO:0000256" key="3">
    <source>
        <dbReference type="ARBA" id="ARBA00023027"/>
    </source>
</evidence>
<protein>
    <submittedName>
        <fullName evidence="7">Hydroxyacid dehydrogenase</fullName>
        <ecNumber evidence="7">1.1.1.-</ecNumber>
    </submittedName>
</protein>
<dbReference type="PANTHER" id="PTHR42789">
    <property type="entry name" value="D-ISOMER SPECIFIC 2-HYDROXYACID DEHYDROGENASE FAMILY PROTEIN (AFU_ORTHOLOGUE AFUA_6G10090)"/>
    <property type="match status" value="1"/>
</dbReference>
<gene>
    <name evidence="7" type="ORF">ACFSQT_14980</name>
</gene>
<reference evidence="8" key="1">
    <citation type="journal article" date="2019" name="Int. J. Syst. Evol. Microbiol.">
        <title>The Global Catalogue of Microorganisms (GCM) 10K type strain sequencing project: providing services to taxonomists for standard genome sequencing and annotation.</title>
        <authorList>
            <consortium name="The Broad Institute Genomics Platform"/>
            <consortium name="The Broad Institute Genome Sequencing Center for Infectious Disease"/>
            <person name="Wu L."/>
            <person name="Ma J."/>
        </authorList>
    </citation>
    <scope>NUCLEOTIDE SEQUENCE [LARGE SCALE GENOMIC DNA]</scope>
    <source>
        <strain evidence="8">CGMCC 1.16226</strain>
    </source>
</reference>
<dbReference type="Pfam" id="PF00389">
    <property type="entry name" value="2-Hacid_dh"/>
    <property type="match status" value="1"/>
</dbReference>
<keyword evidence="3" id="KW-0520">NAD</keyword>